<feature type="transmembrane region" description="Helical" evidence="7">
    <location>
        <begin position="12"/>
        <end position="33"/>
    </location>
</feature>
<feature type="transmembrane region" description="Helical" evidence="7">
    <location>
        <begin position="346"/>
        <end position="374"/>
    </location>
</feature>
<dbReference type="Proteomes" id="UP000542742">
    <property type="component" value="Unassembled WGS sequence"/>
</dbReference>
<dbReference type="InterPro" id="IPR010290">
    <property type="entry name" value="TM_effector"/>
</dbReference>
<organism evidence="9 10">
    <name type="scientific">Paractinoplanes abujensis</name>
    <dbReference type="NCBI Taxonomy" id="882441"/>
    <lineage>
        <taxon>Bacteria</taxon>
        <taxon>Bacillati</taxon>
        <taxon>Actinomycetota</taxon>
        <taxon>Actinomycetes</taxon>
        <taxon>Micromonosporales</taxon>
        <taxon>Micromonosporaceae</taxon>
        <taxon>Paractinoplanes</taxon>
    </lineage>
</organism>
<feature type="transmembrane region" description="Helical" evidence="7">
    <location>
        <begin position="380"/>
        <end position="400"/>
    </location>
</feature>
<evidence type="ECO:0000256" key="7">
    <source>
        <dbReference type="SAM" id="Phobius"/>
    </source>
</evidence>
<proteinExistence type="predicted"/>
<feature type="transmembrane region" description="Helical" evidence="7">
    <location>
        <begin position="291"/>
        <end position="308"/>
    </location>
</feature>
<sequence length="417" mass="44069">MAVVVILHNRRFLALWSGNALSLVGTAGVRIAYPLLALALFDSPALAGWTAFAATIPTLILQVPAGLIADTVNRRLLMLVAQAVGLAATAAVLLASALDLRGLAVILMAAAVIEGSAFVVFGIAEVGAVRDVVDERERTVAFSFLEAEQPIANLAGRAVGGALFDLSRWAPFLFNAFSYVFCLWTLAAMPKKLFDPRPASTPASDDVARFWRRMGEGLVWMWRIPYLRLTTIVTGFTNVLFQCVILMILVVGTREDRPAWTVGAILAAAGVGGILGSFAAPRLERRFSPRALFLGCVWAWTVMLAMIAVSTHPFVLVIAWAGVGAVGTVVAVTLTVTRARAVPDSALGRIVSAASVITDGAVPIGAVLGGYLLASAGPETTAWILLIAMLAAALVCTRLLRPAPIDRTSRLSPSITE</sequence>
<evidence type="ECO:0000256" key="3">
    <source>
        <dbReference type="ARBA" id="ARBA00022475"/>
    </source>
</evidence>
<protein>
    <submittedName>
        <fullName evidence="9">MFS family permease</fullName>
    </submittedName>
</protein>
<evidence type="ECO:0000256" key="1">
    <source>
        <dbReference type="ARBA" id="ARBA00004651"/>
    </source>
</evidence>
<dbReference type="Pfam" id="PF05977">
    <property type="entry name" value="MFS_3"/>
    <property type="match status" value="1"/>
</dbReference>
<name>A0A7W7FZ51_9ACTN</name>
<comment type="subcellular location">
    <subcellularLocation>
        <location evidence="1">Cell membrane</location>
        <topology evidence="1">Multi-pass membrane protein</topology>
    </subcellularLocation>
</comment>
<keyword evidence="3" id="KW-1003">Cell membrane</keyword>
<feature type="transmembrane region" description="Helical" evidence="7">
    <location>
        <begin position="76"/>
        <end position="98"/>
    </location>
</feature>
<dbReference type="PANTHER" id="PTHR23513:SF6">
    <property type="entry name" value="MAJOR FACILITATOR SUPERFAMILY ASSOCIATED DOMAIN-CONTAINING PROTEIN"/>
    <property type="match status" value="1"/>
</dbReference>
<dbReference type="PROSITE" id="PS50850">
    <property type="entry name" value="MFS"/>
    <property type="match status" value="1"/>
</dbReference>
<comment type="caution">
    <text evidence="9">The sequence shown here is derived from an EMBL/GenBank/DDBJ whole genome shotgun (WGS) entry which is preliminary data.</text>
</comment>
<dbReference type="RefSeq" id="WP_184949260.1">
    <property type="nucleotide sequence ID" value="NZ_BOMC01000050.1"/>
</dbReference>
<feature type="transmembrane region" description="Helical" evidence="7">
    <location>
        <begin position="45"/>
        <end position="69"/>
    </location>
</feature>
<feature type="transmembrane region" description="Helical" evidence="7">
    <location>
        <begin position="314"/>
        <end position="334"/>
    </location>
</feature>
<dbReference type="EMBL" id="JACHMF010000001">
    <property type="protein sequence ID" value="MBB4690279.1"/>
    <property type="molecule type" value="Genomic_DNA"/>
</dbReference>
<keyword evidence="6 7" id="KW-0472">Membrane</keyword>
<keyword evidence="4 7" id="KW-0812">Transmembrane</keyword>
<dbReference type="AlphaFoldDB" id="A0A7W7FZ51"/>
<dbReference type="CDD" id="cd06173">
    <property type="entry name" value="MFS_MefA_like"/>
    <property type="match status" value="1"/>
</dbReference>
<dbReference type="InterPro" id="IPR020846">
    <property type="entry name" value="MFS_dom"/>
</dbReference>
<dbReference type="GO" id="GO:0022857">
    <property type="term" value="F:transmembrane transporter activity"/>
    <property type="evidence" value="ECO:0007669"/>
    <property type="project" value="InterPro"/>
</dbReference>
<feature type="transmembrane region" description="Helical" evidence="7">
    <location>
        <begin position="104"/>
        <end position="128"/>
    </location>
</feature>
<evidence type="ECO:0000259" key="8">
    <source>
        <dbReference type="PROSITE" id="PS50850"/>
    </source>
</evidence>
<evidence type="ECO:0000256" key="5">
    <source>
        <dbReference type="ARBA" id="ARBA00022989"/>
    </source>
</evidence>
<gene>
    <name evidence="9" type="ORF">BKA14_000427</name>
</gene>
<keyword evidence="2" id="KW-0813">Transport</keyword>
<reference evidence="9 10" key="1">
    <citation type="submission" date="2020-08" db="EMBL/GenBank/DDBJ databases">
        <title>Sequencing the genomes of 1000 actinobacteria strains.</title>
        <authorList>
            <person name="Klenk H.-P."/>
        </authorList>
    </citation>
    <scope>NUCLEOTIDE SEQUENCE [LARGE SCALE GENOMIC DNA]</scope>
    <source>
        <strain evidence="9 10">DSM 45518</strain>
    </source>
</reference>
<evidence type="ECO:0000313" key="10">
    <source>
        <dbReference type="Proteomes" id="UP000542742"/>
    </source>
</evidence>
<evidence type="ECO:0000256" key="2">
    <source>
        <dbReference type="ARBA" id="ARBA00022448"/>
    </source>
</evidence>
<dbReference type="GO" id="GO:0005886">
    <property type="term" value="C:plasma membrane"/>
    <property type="evidence" value="ECO:0007669"/>
    <property type="project" value="UniProtKB-SubCell"/>
</dbReference>
<dbReference type="SUPFAM" id="SSF103473">
    <property type="entry name" value="MFS general substrate transporter"/>
    <property type="match status" value="1"/>
</dbReference>
<accession>A0A7W7FZ51</accession>
<dbReference type="InterPro" id="IPR036259">
    <property type="entry name" value="MFS_trans_sf"/>
</dbReference>
<keyword evidence="5 7" id="KW-1133">Transmembrane helix</keyword>
<evidence type="ECO:0000256" key="4">
    <source>
        <dbReference type="ARBA" id="ARBA00022692"/>
    </source>
</evidence>
<feature type="domain" description="Major facilitator superfamily (MFS) profile" evidence="8">
    <location>
        <begin position="11"/>
        <end position="405"/>
    </location>
</feature>
<feature type="transmembrane region" description="Helical" evidence="7">
    <location>
        <begin position="229"/>
        <end position="252"/>
    </location>
</feature>
<dbReference type="Gene3D" id="1.20.1250.20">
    <property type="entry name" value="MFS general substrate transporter like domains"/>
    <property type="match status" value="1"/>
</dbReference>
<keyword evidence="10" id="KW-1185">Reference proteome</keyword>
<dbReference type="PANTHER" id="PTHR23513">
    <property type="entry name" value="INTEGRAL MEMBRANE EFFLUX PROTEIN-RELATED"/>
    <property type="match status" value="1"/>
</dbReference>
<evidence type="ECO:0000313" key="9">
    <source>
        <dbReference type="EMBL" id="MBB4690279.1"/>
    </source>
</evidence>
<feature type="transmembrane region" description="Helical" evidence="7">
    <location>
        <begin position="258"/>
        <end position="279"/>
    </location>
</feature>
<evidence type="ECO:0000256" key="6">
    <source>
        <dbReference type="ARBA" id="ARBA00023136"/>
    </source>
</evidence>